<dbReference type="EMBL" id="QEAM01000013">
    <property type="protein sequence ID" value="TPX50751.1"/>
    <property type="molecule type" value="Genomic_DNA"/>
</dbReference>
<comment type="caution">
    <text evidence="3">The sequence shown here is derived from an EMBL/GenBank/DDBJ whole genome shotgun (WGS) entry which is preliminary data.</text>
</comment>
<evidence type="ECO:0000256" key="2">
    <source>
        <dbReference type="SAM" id="MobiDB-lite"/>
    </source>
</evidence>
<reference evidence="3 4" key="1">
    <citation type="journal article" date="2019" name="Sci. Rep.">
        <title>Comparative genomics of chytrid fungi reveal insights into the obligate biotrophic and pathogenic lifestyle of Synchytrium endobioticum.</title>
        <authorList>
            <person name="van de Vossenberg B.T.L.H."/>
            <person name="Warris S."/>
            <person name="Nguyen H.D.T."/>
            <person name="van Gent-Pelzer M.P.E."/>
            <person name="Joly D.L."/>
            <person name="van de Geest H.C."/>
            <person name="Bonants P.J.M."/>
            <person name="Smith D.S."/>
            <person name="Levesque C.A."/>
            <person name="van der Lee T.A.J."/>
        </authorList>
    </citation>
    <scope>NUCLEOTIDE SEQUENCE [LARGE SCALE GENOMIC DNA]</scope>
    <source>
        <strain evidence="3 4">LEV6574</strain>
    </source>
</reference>
<name>A0A507DH75_9FUNG</name>
<dbReference type="GO" id="GO:0035735">
    <property type="term" value="P:intraciliary transport involved in cilium assembly"/>
    <property type="evidence" value="ECO:0007669"/>
    <property type="project" value="TreeGrafter"/>
</dbReference>
<feature type="compositionally biased region" description="Pro residues" evidence="2">
    <location>
        <begin position="27"/>
        <end position="38"/>
    </location>
</feature>
<keyword evidence="1" id="KW-0175">Coiled coil</keyword>
<proteinExistence type="predicted"/>
<dbReference type="OrthoDB" id="444379at2759"/>
<dbReference type="GO" id="GO:0005929">
    <property type="term" value="C:cilium"/>
    <property type="evidence" value="ECO:0007669"/>
    <property type="project" value="TreeGrafter"/>
</dbReference>
<accession>A0A507DH75</accession>
<dbReference type="PANTHER" id="PTHR31432">
    <property type="entry name" value="INTRAFLAGELLAR TRANSPORT PROTEIN 74 HOMOLOG"/>
    <property type="match status" value="1"/>
</dbReference>
<dbReference type="PANTHER" id="PTHR31432:SF0">
    <property type="entry name" value="INTRAFLAGELLAR TRANSPORT PROTEIN 74 HOMOLOG"/>
    <property type="match status" value="1"/>
</dbReference>
<dbReference type="Proteomes" id="UP000320475">
    <property type="component" value="Unassembled WGS sequence"/>
</dbReference>
<dbReference type="GO" id="GO:0048487">
    <property type="term" value="F:beta-tubulin binding"/>
    <property type="evidence" value="ECO:0007669"/>
    <property type="project" value="InterPro"/>
</dbReference>
<feature type="coiled-coil region" evidence="1">
    <location>
        <begin position="136"/>
        <end position="177"/>
    </location>
</feature>
<evidence type="ECO:0000256" key="1">
    <source>
        <dbReference type="SAM" id="Coils"/>
    </source>
</evidence>
<organism evidence="3 4">
    <name type="scientific">Synchytrium endobioticum</name>
    <dbReference type="NCBI Taxonomy" id="286115"/>
    <lineage>
        <taxon>Eukaryota</taxon>
        <taxon>Fungi</taxon>
        <taxon>Fungi incertae sedis</taxon>
        <taxon>Chytridiomycota</taxon>
        <taxon>Chytridiomycota incertae sedis</taxon>
        <taxon>Chytridiomycetes</taxon>
        <taxon>Synchytriales</taxon>
        <taxon>Synchytriaceae</taxon>
        <taxon>Synchytrium</taxon>
    </lineage>
</organism>
<sequence>MLPPPESAYISMYSGRPPTGSLANRPPGRPANAAPPPAHSSHGRQPMVTTPAMPLRNSSLTGAPRTARPTTIARGPFGSTAGNLPIATNERPMTQHGLGGLKTGVQGPGRLVQDRTYFQTELRRRITLITAEITKLHAEAALIDKENANADALEKRADGLAEELRDLQGQLADLNTLIDRQAAGVHLPDVEDEQSLLKERNTRESRVLDELFAERQEKEAALKQVETLVNEERKKAEAHVEGMDPESRREYRHIKEEAANLSISLQKQQADLDELTRRGAQLESELGQDPLKQRAVKLRAKLAHLQSKRAELESTIKTNNNPPAMDKSLLLHKVKQDNQDIAAMERRIAELEEKRLRVLSEMEKYTDNPARSSCTDLGGDKSAKYEELVKRDKEMQTYLDSYDGKWKEVVDKNNTAEKRIVTLLDRLKNLAGRMGGSASSPHLSTDDVVENTVQGLSKERDRKTAELDKVLQMESKLASEMAILAEKLGTMNADLRKFANVDAIKREAEQTRKRRMAERERLKSQICEVQQDIPRLSEELEAQKAVLNQNETHLQLSALESRVKSVQEEESQLSEWILQRLSESDYTAIKKDVLILVDEINGQLVKMMSIPRVS</sequence>
<dbReference type="AlphaFoldDB" id="A0A507DH75"/>
<dbReference type="VEuPathDB" id="FungiDB:SeMB42_g01233"/>
<evidence type="ECO:0000313" key="3">
    <source>
        <dbReference type="EMBL" id="TPX50751.1"/>
    </source>
</evidence>
<evidence type="ECO:0000313" key="4">
    <source>
        <dbReference type="Proteomes" id="UP000320475"/>
    </source>
</evidence>
<dbReference type="InterPro" id="IPR029602">
    <property type="entry name" value="IFT74"/>
</dbReference>
<protein>
    <submittedName>
        <fullName evidence="3">Uncharacterized protein</fullName>
    </submittedName>
</protein>
<dbReference type="GO" id="GO:0030992">
    <property type="term" value="C:intraciliary transport particle B"/>
    <property type="evidence" value="ECO:0007669"/>
    <property type="project" value="InterPro"/>
</dbReference>
<feature type="region of interest" description="Disordered" evidence="2">
    <location>
        <begin position="1"/>
        <end position="85"/>
    </location>
</feature>
<gene>
    <name evidence="3" type="ORF">SeLEV6574_g00707</name>
</gene>
<feature type="coiled-coil region" evidence="1">
    <location>
        <begin position="208"/>
        <end position="368"/>
    </location>
</feature>